<dbReference type="RefSeq" id="WP_265264513.1">
    <property type="nucleotide sequence ID" value="NZ_JAIHOM010000044.1"/>
</dbReference>
<dbReference type="EMBL" id="JAIHOM010000044">
    <property type="protein sequence ID" value="MCW6036710.1"/>
    <property type="molecule type" value="Genomic_DNA"/>
</dbReference>
<evidence type="ECO:0000313" key="1">
    <source>
        <dbReference type="EMBL" id="MCW6036710.1"/>
    </source>
</evidence>
<reference evidence="1 2" key="1">
    <citation type="submission" date="2021-08" db="EMBL/GenBank/DDBJ databases">
        <title>Draft genome sequence of Spirulina subsalsa with high tolerance to salinity and hype-accumulation of phycocyanin.</title>
        <authorList>
            <person name="Pei H."/>
            <person name="Jiang L."/>
        </authorList>
    </citation>
    <scope>NUCLEOTIDE SEQUENCE [LARGE SCALE GENOMIC DNA]</scope>
    <source>
        <strain evidence="1 2">FACHB-351</strain>
    </source>
</reference>
<comment type="caution">
    <text evidence="1">The sequence shown here is derived from an EMBL/GenBank/DDBJ whole genome shotgun (WGS) entry which is preliminary data.</text>
</comment>
<gene>
    <name evidence="1" type="ORF">K4A83_10615</name>
</gene>
<sequence>MPDVAIVDTSIFCNILDIPQRNENRDQVMRELKTYLESNTNLLLPMAVIYETGNHIANAKGENLDGNKRRTLAETFVQQVQMAITGKAPWRVLEVPTTQEIKDWLTEFPDSAMKGAGMADLSIIKEWYKLREKIPNQRVFIWSLDQHLQGYSSH</sequence>
<dbReference type="Proteomes" id="UP001526426">
    <property type="component" value="Unassembled WGS sequence"/>
</dbReference>
<accession>A0ABT3L5D1</accession>
<evidence type="ECO:0008006" key="3">
    <source>
        <dbReference type="Google" id="ProtNLM"/>
    </source>
</evidence>
<protein>
    <recommendedName>
        <fullName evidence="3">PIN domain-containing protein</fullName>
    </recommendedName>
</protein>
<proteinExistence type="predicted"/>
<evidence type="ECO:0000313" key="2">
    <source>
        <dbReference type="Proteomes" id="UP001526426"/>
    </source>
</evidence>
<name>A0ABT3L5D1_9CYAN</name>
<keyword evidence="2" id="KW-1185">Reference proteome</keyword>
<organism evidence="1 2">
    <name type="scientific">Spirulina subsalsa FACHB-351</name>
    <dbReference type="NCBI Taxonomy" id="234711"/>
    <lineage>
        <taxon>Bacteria</taxon>
        <taxon>Bacillati</taxon>
        <taxon>Cyanobacteriota</taxon>
        <taxon>Cyanophyceae</taxon>
        <taxon>Spirulinales</taxon>
        <taxon>Spirulinaceae</taxon>
        <taxon>Spirulina</taxon>
    </lineage>
</organism>